<dbReference type="InterPro" id="IPR032675">
    <property type="entry name" value="LRR_dom_sf"/>
</dbReference>
<keyword evidence="5" id="KW-1185">Reference proteome</keyword>
<proteinExistence type="predicted"/>
<dbReference type="SMART" id="SM00368">
    <property type="entry name" value="LRR_RI"/>
    <property type="match status" value="8"/>
</dbReference>
<dbReference type="KEGG" id="vcn:VOLCADRAFT_88209"/>
<evidence type="ECO:0000256" key="2">
    <source>
        <dbReference type="ARBA" id="ARBA00022737"/>
    </source>
</evidence>
<gene>
    <name evidence="4" type="ORF">VOLCADRAFT_88209</name>
</gene>
<dbReference type="RefSeq" id="XP_002948017.1">
    <property type="nucleotide sequence ID" value="XM_002947971.1"/>
</dbReference>
<dbReference type="InterPro" id="IPR001611">
    <property type="entry name" value="Leu-rich_rpt"/>
</dbReference>
<dbReference type="PANTHER" id="PTHR24111">
    <property type="entry name" value="LEUCINE-RICH REPEAT-CONTAINING PROTEIN 34"/>
    <property type="match status" value="1"/>
</dbReference>
<protein>
    <submittedName>
        <fullName evidence="4">Uncharacterized protein</fullName>
    </submittedName>
</protein>
<dbReference type="PANTHER" id="PTHR24111:SF0">
    <property type="entry name" value="LEUCINE-RICH REPEAT-CONTAINING PROTEIN"/>
    <property type="match status" value="1"/>
</dbReference>
<dbReference type="EMBL" id="GL378329">
    <property type="protein sequence ID" value="EFJ51005.1"/>
    <property type="molecule type" value="Genomic_DNA"/>
</dbReference>
<feature type="compositionally biased region" description="Gly residues" evidence="3">
    <location>
        <begin position="599"/>
        <end position="608"/>
    </location>
</feature>
<dbReference type="Pfam" id="PF13516">
    <property type="entry name" value="LRR_6"/>
    <property type="match status" value="3"/>
</dbReference>
<dbReference type="InParanoid" id="D8TNK4"/>
<feature type="region of interest" description="Disordered" evidence="3">
    <location>
        <begin position="504"/>
        <end position="659"/>
    </location>
</feature>
<feature type="compositionally biased region" description="Low complexity" evidence="3">
    <location>
        <begin position="505"/>
        <end position="514"/>
    </location>
</feature>
<evidence type="ECO:0000256" key="1">
    <source>
        <dbReference type="ARBA" id="ARBA00004430"/>
    </source>
</evidence>
<dbReference type="Proteomes" id="UP000001058">
    <property type="component" value="Unassembled WGS sequence"/>
</dbReference>
<evidence type="ECO:0000256" key="3">
    <source>
        <dbReference type="SAM" id="MobiDB-lite"/>
    </source>
</evidence>
<dbReference type="Gene3D" id="3.80.10.10">
    <property type="entry name" value="Ribonuclease Inhibitor"/>
    <property type="match status" value="3"/>
</dbReference>
<name>D8TNK4_VOLCA</name>
<reference evidence="4 5" key="1">
    <citation type="journal article" date="2010" name="Science">
        <title>Genomic analysis of organismal complexity in the multicellular green alga Volvox carteri.</title>
        <authorList>
            <person name="Prochnik S.E."/>
            <person name="Umen J."/>
            <person name="Nedelcu A.M."/>
            <person name="Hallmann A."/>
            <person name="Miller S.M."/>
            <person name="Nishii I."/>
            <person name="Ferris P."/>
            <person name="Kuo A."/>
            <person name="Mitros T."/>
            <person name="Fritz-Laylin L.K."/>
            <person name="Hellsten U."/>
            <person name="Chapman J."/>
            <person name="Simakov O."/>
            <person name="Rensing S.A."/>
            <person name="Terry A."/>
            <person name="Pangilinan J."/>
            <person name="Kapitonov V."/>
            <person name="Jurka J."/>
            <person name="Salamov A."/>
            <person name="Shapiro H."/>
            <person name="Schmutz J."/>
            <person name="Grimwood J."/>
            <person name="Lindquist E."/>
            <person name="Lucas S."/>
            <person name="Grigoriev I.V."/>
            <person name="Schmitt R."/>
            <person name="Kirk D."/>
            <person name="Rokhsar D.S."/>
        </authorList>
    </citation>
    <scope>NUCLEOTIDE SEQUENCE [LARGE SCALE GENOMIC DNA]</scope>
    <source>
        <strain evidence="5">f. Nagariensis / Eve</strain>
    </source>
</reference>
<comment type="subcellular location">
    <subcellularLocation>
        <location evidence="1">Cytoplasm</location>
        <location evidence="1">Cytoskeleton</location>
        <location evidence="1">Cilium axoneme</location>
    </subcellularLocation>
</comment>
<dbReference type="GO" id="GO:0005930">
    <property type="term" value="C:axoneme"/>
    <property type="evidence" value="ECO:0007669"/>
    <property type="project" value="UniProtKB-SubCell"/>
</dbReference>
<keyword evidence="2" id="KW-0677">Repeat</keyword>
<accession>D8TNK4</accession>
<organism evidence="5">
    <name type="scientific">Volvox carteri f. nagariensis</name>
    <dbReference type="NCBI Taxonomy" id="3068"/>
    <lineage>
        <taxon>Eukaryota</taxon>
        <taxon>Viridiplantae</taxon>
        <taxon>Chlorophyta</taxon>
        <taxon>core chlorophytes</taxon>
        <taxon>Chlorophyceae</taxon>
        <taxon>CS clade</taxon>
        <taxon>Chlamydomonadales</taxon>
        <taxon>Volvocaceae</taxon>
        <taxon>Volvox</taxon>
    </lineage>
</organism>
<dbReference type="OrthoDB" id="120976at2759"/>
<sequence length="873" mass="87099">MRTIGTIAAVVDALSRNTSVTSLDIFELDPVAASALADVLSAASPRITGLAVHHPHGLGAVQNLCRGIASSCSLTSLHLSQLDSKGVDALANALLAWSDEHTMGFFPRLQHLRLEKCTFSPDVAASLASALGRQAGSLAQLEVLDSALGDTAAEALLGTQPGLAQLQSLNAPEIVAASTAVLHTLDLPACNVGPRGAAQLGRLLAATHSLHSLNLSNNKSLGCEGVRALAAGLAANRTLLRLDMSGSGIGATGVKDLATALRPDGGGGGGPPLQQLMLGFNAAGATGLAALLGAMSGPQPCALRNLQLDHNHVRGVELTEALQEALVPPPAQAATAAAAQPPPLSRLTAQLKQLSLAGNALYDVGVAALAAFLTEAPSSLELLDLRENGISDAGVAALLPLIAPRCNGSASAPVSSCRGGGAQVQAAAPMAAGAAGLQGLLLDGNRLHNAGAKVLLEAVTAAPGLWKFSAEANKLTDPALRLSLTQLSQLRAARHSQWVVLGRYNSSSSSSSSDDGGDRHSGGSGGDRRSGGGGSGNGSRRSHEATSAMDVDDAATTQAPLQGSGSGGSGGTQPQANQQQLQHLKHRLDEVDAATDGCGAAGSGGGEGACSQDGDDGRQLPSRRNVVARGPEEPPTSALVLPPPPPPATTTTTTSCTGSGVLLRGAGGGGCGDGDGVVVAMPSSSSSGVSQPRGLQRTATAAAVAAAVGDRPTATAWVTCSIPTGGGGRGMAAGSGSCVIRKGNVPANFSTSHCFGPNLTALFQASVGVFVYGICSFSSDTSMMLQGGDGGGDGGCSGNRHYFAAAAAATGVASSTSPPAGASCYVATVGMMGVGGDASVRTSKRASQRLLSAYRAPRYKALTPEQQRLFEDF</sequence>
<evidence type="ECO:0000313" key="5">
    <source>
        <dbReference type="Proteomes" id="UP000001058"/>
    </source>
</evidence>
<dbReference type="GeneID" id="9620984"/>
<feature type="compositionally biased region" description="Low complexity" evidence="3">
    <location>
        <begin position="649"/>
        <end position="659"/>
    </location>
</feature>
<feature type="compositionally biased region" description="Basic and acidic residues" evidence="3">
    <location>
        <begin position="516"/>
        <end position="530"/>
    </location>
</feature>
<dbReference type="AlphaFoldDB" id="D8TNK4"/>
<feature type="compositionally biased region" description="Low complexity" evidence="3">
    <location>
        <begin position="573"/>
        <end position="582"/>
    </location>
</feature>
<dbReference type="InterPro" id="IPR052201">
    <property type="entry name" value="LRR-containing_regulator"/>
</dbReference>
<dbReference type="SUPFAM" id="SSF52047">
    <property type="entry name" value="RNI-like"/>
    <property type="match status" value="2"/>
</dbReference>
<evidence type="ECO:0000313" key="4">
    <source>
        <dbReference type="EMBL" id="EFJ51005.1"/>
    </source>
</evidence>